<evidence type="ECO:0000313" key="4">
    <source>
        <dbReference type="EnsemblPlants" id="Ma03_p30700.1"/>
    </source>
</evidence>
<keyword evidence="2" id="KW-1133">Transmembrane helix</keyword>
<evidence type="ECO:0000313" key="5">
    <source>
        <dbReference type="Proteomes" id="UP000012960"/>
    </source>
</evidence>
<dbReference type="EnsemblPlants" id="Ma03_t30700.1">
    <property type="protein sequence ID" value="Ma03_p30700.1"/>
    <property type="gene ID" value="Ma03_g30700"/>
</dbReference>
<dbReference type="Gramene" id="Ma03_t30700.1">
    <property type="protein sequence ID" value="Ma03_p30700.1"/>
    <property type="gene ID" value="Ma03_g30700"/>
</dbReference>
<reference evidence="4" key="2">
    <citation type="submission" date="2021-05" db="UniProtKB">
        <authorList>
            <consortium name="EnsemblPlants"/>
        </authorList>
    </citation>
    <scope>IDENTIFICATION</scope>
    <source>
        <strain evidence="4">subsp. malaccensis</strain>
    </source>
</reference>
<dbReference type="PANTHER" id="PTHR36715:SF1">
    <property type="entry name" value="PROTEIN, PUTATIVE-RELATED"/>
    <property type="match status" value="1"/>
</dbReference>
<dbReference type="OrthoDB" id="779326at2759"/>
<keyword evidence="2" id="KW-0812">Transmembrane</keyword>
<name>A0A804II51_MUSAM</name>
<evidence type="ECO:0000313" key="3">
    <source>
        <dbReference type="EMBL" id="CAG1851765.1"/>
    </source>
</evidence>
<keyword evidence="5" id="KW-1185">Reference proteome</keyword>
<evidence type="ECO:0000256" key="2">
    <source>
        <dbReference type="SAM" id="Phobius"/>
    </source>
</evidence>
<gene>
    <name evidence="3" type="ORF">GSMUA_188010.1</name>
</gene>
<dbReference type="EMBL" id="HG996468">
    <property type="protein sequence ID" value="CAG1851765.1"/>
    <property type="molecule type" value="Genomic_DNA"/>
</dbReference>
<feature type="region of interest" description="Disordered" evidence="1">
    <location>
        <begin position="56"/>
        <end position="116"/>
    </location>
</feature>
<dbReference type="PANTHER" id="PTHR36715">
    <property type="entry name" value="BNAANNG41370D PROTEIN"/>
    <property type="match status" value="1"/>
</dbReference>
<dbReference type="AlphaFoldDB" id="A0A804II51"/>
<reference evidence="3" key="1">
    <citation type="submission" date="2021-03" db="EMBL/GenBank/DDBJ databases">
        <authorList>
            <consortium name="Genoscope - CEA"/>
            <person name="William W."/>
        </authorList>
    </citation>
    <scope>NUCLEOTIDE SEQUENCE</scope>
    <source>
        <strain evidence="3">Doubled-haploid Pahang</strain>
    </source>
</reference>
<feature type="transmembrane region" description="Helical" evidence="2">
    <location>
        <begin position="25"/>
        <end position="44"/>
    </location>
</feature>
<sequence>METPLVAEPLRIPGLVARLLSDLTGAWASLALLVAGFAAFLSVLGRAKLAFLRYGRPRSSTSPPACYCSSGEDSDSDSDSDSPSDEDEKEEEEEDEAPSSSSDEHDSAPGSYWDDRGRDGGLDLTLGGAVVRTWEGLGIGFDRAGGLISLMDLDRGEVLRSFHAEFPAAAASLATPAVVVSAAEGAGAGGAAVTVWDARSAGQLTPAAAAEWWPILRRRVVGVAGLDGRVFVGDDGGVITAADLRRGRSPLVVETWRERRLPLLPSPK</sequence>
<protein>
    <submittedName>
        <fullName evidence="3">(wild Malaysian banana) hypothetical protein</fullName>
    </submittedName>
</protein>
<dbReference type="InParanoid" id="A0A804II51"/>
<evidence type="ECO:0000256" key="1">
    <source>
        <dbReference type="SAM" id="MobiDB-lite"/>
    </source>
</evidence>
<dbReference type="OMA" id="RTWEGLG"/>
<keyword evidence="2" id="KW-0472">Membrane</keyword>
<organism evidence="4 5">
    <name type="scientific">Musa acuminata subsp. malaccensis</name>
    <name type="common">Wild banana</name>
    <name type="synonym">Musa malaccensis</name>
    <dbReference type="NCBI Taxonomy" id="214687"/>
    <lineage>
        <taxon>Eukaryota</taxon>
        <taxon>Viridiplantae</taxon>
        <taxon>Streptophyta</taxon>
        <taxon>Embryophyta</taxon>
        <taxon>Tracheophyta</taxon>
        <taxon>Spermatophyta</taxon>
        <taxon>Magnoliopsida</taxon>
        <taxon>Liliopsida</taxon>
        <taxon>Zingiberales</taxon>
        <taxon>Musaceae</taxon>
        <taxon>Musa</taxon>
    </lineage>
</organism>
<proteinExistence type="predicted"/>
<accession>A0A804II51</accession>
<dbReference type="Proteomes" id="UP000012960">
    <property type="component" value="Unplaced"/>
</dbReference>
<feature type="compositionally biased region" description="Acidic residues" evidence="1">
    <location>
        <begin position="72"/>
        <end position="97"/>
    </location>
</feature>
<feature type="compositionally biased region" description="Basic and acidic residues" evidence="1">
    <location>
        <begin position="102"/>
        <end position="116"/>
    </location>
</feature>